<evidence type="ECO:0008006" key="8">
    <source>
        <dbReference type="Google" id="ProtNLM"/>
    </source>
</evidence>
<reference evidence="2 5" key="1">
    <citation type="submission" date="2015-10" db="EMBL/GenBank/DDBJ databases">
        <title>Tn-seq of a polymicrobial infection.</title>
        <authorList>
            <person name="Stacy A."/>
            <person name="Rumbaugh K.P."/>
            <person name="Whiteley M."/>
        </authorList>
    </citation>
    <scope>NUCLEOTIDE SEQUENCE [LARGE SCALE GENOMIC DNA]</scope>
    <source>
        <strain evidence="2 5">624</strain>
    </source>
</reference>
<proteinExistence type="predicted"/>
<dbReference type="OrthoDB" id="5690813at2"/>
<sequence length="96" mass="10836">MQKLLLVTVISGVLVACSSKAPQVNQAPLDKQTVEAYQAKVYSGNTVSKKYQVRDVKPEDNVLNASDSEPKTVIYRERQPRLVVTPSIGYYRGWHW</sequence>
<evidence type="ECO:0000313" key="3">
    <source>
        <dbReference type="EMBL" id="PHO21535.1"/>
    </source>
</evidence>
<reference evidence="4 7" key="3">
    <citation type="submission" date="2019-08" db="EMBL/GenBank/DDBJ databases">
        <title>Whole genome sequencing of Aggregatibacter actinomycetemcomitans cultured from blood stream infections in Denmark reveals a novel phylogenetic lineage expressing serotype a membrane O polysaccharide.</title>
        <authorList>
            <person name="Nedergaard S."/>
            <person name="Kobel C.M."/>
            <person name="Nielsen M.B."/>
            <person name="Moeller R.T."/>
            <person name="Jensen A.B."/>
            <person name="Noerskov-Lauritsen N."/>
        </authorList>
    </citation>
    <scope>NUCLEOTIDE SEQUENCE [LARGE SCALE GENOMIC DNA]</scope>
    <source>
        <strain evidence="4 7">PN_563</strain>
    </source>
</reference>
<dbReference type="EMBL" id="CP012959">
    <property type="protein sequence ID" value="AMQ93592.1"/>
    <property type="molecule type" value="Genomic_DNA"/>
</dbReference>
<keyword evidence="1" id="KW-0732">Signal</keyword>
<organism evidence="4 7">
    <name type="scientific">Aggregatibacter actinomycetemcomitans</name>
    <name type="common">Actinobacillus actinomycetemcomitans</name>
    <name type="synonym">Haemophilus actinomycetemcomitans</name>
    <dbReference type="NCBI Taxonomy" id="714"/>
    <lineage>
        <taxon>Bacteria</taxon>
        <taxon>Pseudomonadati</taxon>
        <taxon>Pseudomonadota</taxon>
        <taxon>Gammaproteobacteria</taxon>
        <taxon>Pasteurellales</taxon>
        <taxon>Pasteurellaceae</taxon>
        <taxon>Aggregatibacter</taxon>
    </lineage>
</organism>
<evidence type="ECO:0000313" key="6">
    <source>
        <dbReference type="Proteomes" id="UP000226080"/>
    </source>
</evidence>
<evidence type="ECO:0000313" key="2">
    <source>
        <dbReference type="EMBL" id="AMQ93592.1"/>
    </source>
</evidence>
<dbReference type="KEGG" id="aact:ACT75_03170"/>
<dbReference type="PROSITE" id="PS51257">
    <property type="entry name" value="PROKAR_LIPOPROTEIN"/>
    <property type="match status" value="1"/>
</dbReference>
<evidence type="ECO:0000313" key="5">
    <source>
        <dbReference type="Proteomes" id="UP000072236"/>
    </source>
</evidence>
<dbReference type="Proteomes" id="UP000226080">
    <property type="component" value="Unassembled WGS sequence"/>
</dbReference>
<dbReference type="EMBL" id="PCGW01000001">
    <property type="protein sequence ID" value="PHO21535.1"/>
    <property type="molecule type" value="Genomic_DNA"/>
</dbReference>
<feature type="chain" id="PRO_5044619488" description="Lipoprotein" evidence="1">
    <location>
        <begin position="22"/>
        <end position="96"/>
    </location>
</feature>
<reference evidence="3 6" key="2">
    <citation type="submission" date="2017-10" db="EMBL/GenBank/DDBJ databases">
        <title>Draft genome sequences of Aggregatibacter actinomycetemcomitans strains 310a and 310b.</title>
        <authorList>
            <person name="May A.C."/>
            <person name="Ohta H."/>
            <person name="Maeda H."/>
            <person name="Kokeguchi S."/>
            <person name="Cugini C."/>
        </authorList>
    </citation>
    <scope>NUCLEOTIDE SEQUENCE [LARGE SCALE GENOMIC DNA]</scope>
    <source>
        <strain evidence="3 6">310b</strain>
    </source>
</reference>
<evidence type="ECO:0000313" key="7">
    <source>
        <dbReference type="Proteomes" id="UP000323012"/>
    </source>
</evidence>
<accession>A0A5D0ENN9</accession>
<name>A0A5D0ENN9_AGGAC</name>
<dbReference type="Proteomes" id="UP000072236">
    <property type="component" value="Chromosome"/>
</dbReference>
<keyword evidence="6" id="KW-1185">Reference proteome</keyword>
<dbReference type="Proteomes" id="UP000323012">
    <property type="component" value="Unassembled WGS sequence"/>
</dbReference>
<dbReference type="RefSeq" id="WP_005584918.1">
    <property type="nucleotide sequence ID" value="NZ_CP012959.1"/>
</dbReference>
<protein>
    <recommendedName>
        <fullName evidence="8">Lipoprotein</fullName>
    </recommendedName>
</protein>
<gene>
    <name evidence="2" type="ORF">ACT75_03170</name>
    <name evidence="3" type="ORF">CQR80_00095</name>
    <name evidence="4" type="ORF">FXB79_00910</name>
</gene>
<evidence type="ECO:0000256" key="1">
    <source>
        <dbReference type="SAM" id="SignalP"/>
    </source>
</evidence>
<evidence type="ECO:0000313" key="4">
    <source>
        <dbReference type="EMBL" id="TYA39792.1"/>
    </source>
</evidence>
<dbReference type="EMBL" id="VSED01000002">
    <property type="protein sequence ID" value="TYA39792.1"/>
    <property type="molecule type" value="Genomic_DNA"/>
</dbReference>
<dbReference type="AlphaFoldDB" id="A0A5D0ENN9"/>
<feature type="signal peptide" evidence="1">
    <location>
        <begin position="1"/>
        <end position="21"/>
    </location>
</feature>